<dbReference type="CTD" id="6751419"/>
<evidence type="ECO:0000313" key="2">
    <source>
        <dbReference type="EMBL" id="EDV28370.1"/>
    </source>
</evidence>
<feature type="compositionally biased region" description="Polar residues" evidence="1">
    <location>
        <begin position="302"/>
        <end position="313"/>
    </location>
</feature>
<feature type="region of interest" description="Disordered" evidence="1">
    <location>
        <begin position="215"/>
        <end position="235"/>
    </location>
</feature>
<sequence length="460" mass="51276">MKKKDDKQLEKEKREQGFVLYINGANLVSKFKPQAPPPRQNLSRVSSRARTAPQDILKDTDWVPINFGDVDQINPERVKSAPAKHIRKGWSQQSIEIKAETGEPLHAPANRQIPNPASTTSATANDANQSSSSQSKADQVDEEMPSDNDDDVEDEITEDLGINQLRLSYDDLKTLRRSLEADANIRASLHEEIEEEIAGDDADDDHEIETDEDIEETIEESVDDTPVVKSSEEPPVQIQDRTFLLDFSSSVRRSKQLSVARKKTESTYQTKDDDDASTTSAKKEEYQSNIGDDIKREDDQQDGNTNVEKSTSEVAIQATSEGLTSNTLHQVVDKVKQLHSSQQRRLLRMLSKLGDNPSLLSVYASTSASQNDYTNNDEELVENASFKVVTLEILSNWGHPDKLGMTEVQFYDDYSNKLIINNVGVILQGEELTSASLPNITNGKTKVHVTRSSVSDSITN</sequence>
<feature type="compositionally biased region" description="Acidic residues" evidence="1">
    <location>
        <begin position="140"/>
        <end position="158"/>
    </location>
</feature>
<reference evidence="2 3" key="1">
    <citation type="journal article" date="2008" name="Nature">
        <title>The Trichoplax genome and the nature of placozoans.</title>
        <authorList>
            <person name="Srivastava M."/>
            <person name="Begovic E."/>
            <person name="Chapman J."/>
            <person name="Putnam N.H."/>
            <person name="Hellsten U."/>
            <person name="Kawashima T."/>
            <person name="Kuo A."/>
            <person name="Mitros T."/>
            <person name="Salamov A."/>
            <person name="Carpenter M.L."/>
            <person name="Signorovitch A.Y."/>
            <person name="Moreno M.A."/>
            <person name="Kamm K."/>
            <person name="Grimwood J."/>
            <person name="Schmutz J."/>
            <person name="Shapiro H."/>
            <person name="Grigoriev I.V."/>
            <person name="Buss L.W."/>
            <person name="Schierwater B."/>
            <person name="Dellaporta S.L."/>
            <person name="Rokhsar D.S."/>
        </authorList>
    </citation>
    <scope>NUCLEOTIDE SEQUENCE [LARGE SCALE GENOMIC DNA]</scope>
    <source>
        <strain evidence="2 3">Grell-BS-1999</strain>
    </source>
</reference>
<name>B3RMI4_TRIAD</name>
<evidence type="ECO:0008006" key="4">
    <source>
        <dbReference type="Google" id="ProtNLM"/>
    </source>
</evidence>
<accession>B3RMI4</accession>
<feature type="region of interest" description="Disordered" evidence="1">
    <location>
        <begin position="256"/>
        <end position="313"/>
    </location>
</feature>
<proteinExistence type="predicted"/>
<feature type="compositionally biased region" description="Low complexity" evidence="1">
    <location>
        <begin position="117"/>
        <end position="137"/>
    </location>
</feature>
<dbReference type="HOGENOM" id="CLU_594937_0_0_1"/>
<gene>
    <name evidence="2" type="ORF">TRIADDRAFT_53959</name>
</gene>
<dbReference type="eggNOG" id="ENOG502S7XJ">
    <property type="taxonomic scope" value="Eukaryota"/>
</dbReference>
<dbReference type="RefSeq" id="XP_002110204.1">
    <property type="nucleotide sequence ID" value="XM_002110168.1"/>
</dbReference>
<dbReference type="PANTHER" id="PTHR21534:SF0">
    <property type="entry name" value="KATANIN-INTERACTING PROTEIN"/>
    <property type="match status" value="1"/>
</dbReference>
<feature type="region of interest" description="Disordered" evidence="1">
    <location>
        <begin position="78"/>
        <end position="162"/>
    </location>
</feature>
<organism evidence="2 3">
    <name type="scientific">Trichoplax adhaerens</name>
    <name type="common">Trichoplax reptans</name>
    <dbReference type="NCBI Taxonomy" id="10228"/>
    <lineage>
        <taxon>Eukaryota</taxon>
        <taxon>Metazoa</taxon>
        <taxon>Placozoa</taxon>
        <taxon>Uniplacotomia</taxon>
        <taxon>Trichoplacea</taxon>
        <taxon>Trichoplacidae</taxon>
        <taxon>Trichoplax</taxon>
    </lineage>
</organism>
<dbReference type="GeneID" id="6751419"/>
<feature type="region of interest" description="Disordered" evidence="1">
    <location>
        <begin position="30"/>
        <end position="57"/>
    </location>
</feature>
<dbReference type="KEGG" id="tad:TRIADDRAFT_53959"/>
<dbReference type="OrthoDB" id="10072067at2759"/>
<protein>
    <recommendedName>
        <fullName evidence="4">KATNIP domain-containing protein</fullName>
    </recommendedName>
</protein>
<dbReference type="EMBL" id="DS985242">
    <property type="protein sequence ID" value="EDV28370.1"/>
    <property type="molecule type" value="Genomic_DNA"/>
</dbReference>
<dbReference type="AlphaFoldDB" id="B3RMI4"/>
<feature type="compositionally biased region" description="Polar residues" evidence="1">
    <location>
        <begin position="40"/>
        <end position="49"/>
    </location>
</feature>
<dbReference type="PANTHER" id="PTHR21534">
    <property type="entry name" value="KATANIN-INTERACTING PROTEIN"/>
    <property type="match status" value="1"/>
</dbReference>
<dbReference type="STRING" id="10228.B3RMI4"/>
<dbReference type="Proteomes" id="UP000009022">
    <property type="component" value="Unassembled WGS sequence"/>
</dbReference>
<feature type="compositionally biased region" description="Basic and acidic residues" evidence="1">
    <location>
        <begin position="281"/>
        <end position="298"/>
    </location>
</feature>
<evidence type="ECO:0000313" key="3">
    <source>
        <dbReference type="Proteomes" id="UP000009022"/>
    </source>
</evidence>
<dbReference type="InParanoid" id="B3RMI4"/>
<evidence type="ECO:0000256" key="1">
    <source>
        <dbReference type="SAM" id="MobiDB-lite"/>
    </source>
</evidence>
<dbReference type="InterPro" id="IPR026704">
    <property type="entry name" value="KATNIP"/>
</dbReference>
<keyword evidence="3" id="KW-1185">Reference proteome</keyword>